<organism evidence="2 3">
    <name type="scientific">Aerosakkonema funiforme FACHB-1375</name>
    <dbReference type="NCBI Taxonomy" id="2949571"/>
    <lineage>
        <taxon>Bacteria</taxon>
        <taxon>Bacillati</taxon>
        <taxon>Cyanobacteriota</taxon>
        <taxon>Cyanophyceae</taxon>
        <taxon>Oscillatoriophycideae</taxon>
        <taxon>Aerosakkonematales</taxon>
        <taxon>Aerosakkonemataceae</taxon>
        <taxon>Aerosakkonema</taxon>
    </lineage>
</organism>
<dbReference type="SUPFAM" id="SSF46894">
    <property type="entry name" value="C-terminal effector domain of the bipartite response regulators"/>
    <property type="match status" value="1"/>
</dbReference>
<dbReference type="AlphaFoldDB" id="A0A926VH61"/>
<dbReference type="InterPro" id="IPR016032">
    <property type="entry name" value="Sig_transdc_resp-reg_C-effctor"/>
</dbReference>
<protein>
    <submittedName>
        <fullName evidence="2">LuxR family transcriptional regulator</fullName>
    </submittedName>
</protein>
<evidence type="ECO:0000259" key="1">
    <source>
        <dbReference type="SMART" id="SM00421"/>
    </source>
</evidence>
<dbReference type="PRINTS" id="PR00038">
    <property type="entry name" value="HTHLUXR"/>
</dbReference>
<dbReference type="Gene3D" id="1.10.10.10">
    <property type="entry name" value="Winged helix-like DNA-binding domain superfamily/Winged helix DNA-binding domain"/>
    <property type="match status" value="1"/>
</dbReference>
<proteinExistence type="predicted"/>
<dbReference type="Pfam" id="PF00196">
    <property type="entry name" value="GerE"/>
    <property type="match status" value="1"/>
</dbReference>
<comment type="caution">
    <text evidence="2">The sequence shown here is derived from an EMBL/GenBank/DDBJ whole genome shotgun (WGS) entry which is preliminary data.</text>
</comment>
<feature type="domain" description="HTH luxR-type" evidence="1">
    <location>
        <begin position="151"/>
        <end position="198"/>
    </location>
</feature>
<dbReference type="EMBL" id="JACJPW010000047">
    <property type="protein sequence ID" value="MBD2183048.1"/>
    <property type="molecule type" value="Genomic_DNA"/>
</dbReference>
<dbReference type="SMART" id="SM00421">
    <property type="entry name" value="HTH_LUXR"/>
    <property type="match status" value="1"/>
</dbReference>
<name>A0A926VH61_9CYAN</name>
<accession>A0A926VH61</accession>
<dbReference type="InterPro" id="IPR000792">
    <property type="entry name" value="Tscrpt_reg_LuxR_C"/>
</dbReference>
<keyword evidence="3" id="KW-1185">Reference proteome</keyword>
<sequence length="204" mass="23787">MKALTTAPAIPNIPAKQSKIAFLQNIETSYFLKGVLEGFIDGILILTEQGELLHANQTATKICDRLRKVSDKHNLVPEEIWRVCQSLIESRDLFPDRKMTIESEISKGDSIDFRVRVRWLKLEQIERPCLLVTLEDRHQSLQRIVINDAYLYNLTPREGEVWLLYRANYSYKEIADKLYITLNTVKKHMKNIHAKRKAFSDLEM</sequence>
<dbReference type="InterPro" id="IPR036388">
    <property type="entry name" value="WH-like_DNA-bd_sf"/>
</dbReference>
<dbReference type="CDD" id="cd06170">
    <property type="entry name" value="LuxR_C_like"/>
    <property type="match status" value="1"/>
</dbReference>
<dbReference type="GO" id="GO:0006355">
    <property type="term" value="P:regulation of DNA-templated transcription"/>
    <property type="evidence" value="ECO:0007669"/>
    <property type="project" value="InterPro"/>
</dbReference>
<dbReference type="Proteomes" id="UP000641646">
    <property type="component" value="Unassembled WGS sequence"/>
</dbReference>
<gene>
    <name evidence="2" type="ORF">H6G03_18590</name>
</gene>
<reference evidence="2" key="1">
    <citation type="journal article" date="2015" name="ISME J.">
        <title>Draft Genome Sequence of Streptomyces incarnatus NRRL8089, which Produces the Nucleoside Antibiotic Sinefungin.</title>
        <authorList>
            <person name="Oshima K."/>
            <person name="Hattori M."/>
            <person name="Shimizu H."/>
            <person name="Fukuda K."/>
            <person name="Nemoto M."/>
            <person name="Inagaki K."/>
            <person name="Tamura T."/>
        </authorList>
    </citation>
    <scope>NUCLEOTIDE SEQUENCE</scope>
    <source>
        <strain evidence="2">FACHB-1375</strain>
    </source>
</reference>
<evidence type="ECO:0000313" key="3">
    <source>
        <dbReference type="Proteomes" id="UP000641646"/>
    </source>
</evidence>
<dbReference type="RefSeq" id="WP_190466564.1">
    <property type="nucleotide sequence ID" value="NZ_JACJPW010000047.1"/>
</dbReference>
<reference evidence="2" key="2">
    <citation type="submission" date="2020-08" db="EMBL/GenBank/DDBJ databases">
        <authorList>
            <person name="Chen M."/>
            <person name="Teng W."/>
            <person name="Zhao L."/>
            <person name="Hu C."/>
            <person name="Zhou Y."/>
            <person name="Han B."/>
            <person name="Song L."/>
            <person name="Shu W."/>
        </authorList>
    </citation>
    <scope>NUCLEOTIDE SEQUENCE</scope>
    <source>
        <strain evidence="2">FACHB-1375</strain>
    </source>
</reference>
<evidence type="ECO:0000313" key="2">
    <source>
        <dbReference type="EMBL" id="MBD2183048.1"/>
    </source>
</evidence>
<dbReference type="GO" id="GO:0003677">
    <property type="term" value="F:DNA binding"/>
    <property type="evidence" value="ECO:0007669"/>
    <property type="project" value="InterPro"/>
</dbReference>